<organism evidence="3">
    <name type="scientific">uncultured Caudovirales phage</name>
    <dbReference type="NCBI Taxonomy" id="2100421"/>
    <lineage>
        <taxon>Viruses</taxon>
        <taxon>Duplodnaviria</taxon>
        <taxon>Heunggongvirae</taxon>
        <taxon>Uroviricota</taxon>
        <taxon>Caudoviricetes</taxon>
        <taxon>Peduoviridae</taxon>
        <taxon>Maltschvirus</taxon>
        <taxon>Maltschvirus maltsch</taxon>
    </lineage>
</organism>
<evidence type="ECO:0000313" key="2">
    <source>
        <dbReference type="EMBL" id="CAB4180141.1"/>
    </source>
</evidence>
<dbReference type="EMBL" id="LR797521">
    <property type="protein sequence ID" value="CAB4222110.1"/>
    <property type="molecule type" value="Genomic_DNA"/>
</dbReference>
<protein>
    <submittedName>
        <fullName evidence="3">Uncharacterized protein</fullName>
    </submittedName>
</protein>
<name>A0A6J5T3G4_9CAUD</name>
<proteinExistence type="predicted"/>
<dbReference type="EMBL" id="LR796992">
    <property type="protein sequence ID" value="CAB4180141.1"/>
    <property type="molecule type" value="Genomic_DNA"/>
</dbReference>
<gene>
    <name evidence="2" type="ORF">UFOVP1044_8</name>
    <name evidence="3" type="ORF">UFOVP1654_9</name>
    <name evidence="1" type="ORF">UFOVP878_16</name>
</gene>
<reference evidence="3" key="1">
    <citation type="submission" date="2020-05" db="EMBL/GenBank/DDBJ databases">
        <authorList>
            <person name="Chiriac C."/>
            <person name="Salcher M."/>
            <person name="Ghai R."/>
            <person name="Kavagutti S V."/>
        </authorList>
    </citation>
    <scope>NUCLEOTIDE SEQUENCE</scope>
</reference>
<evidence type="ECO:0000313" key="1">
    <source>
        <dbReference type="EMBL" id="CAB4168363.1"/>
    </source>
</evidence>
<accession>A0A6J5T3G4</accession>
<evidence type="ECO:0000313" key="3">
    <source>
        <dbReference type="EMBL" id="CAB4222110.1"/>
    </source>
</evidence>
<sequence>MAGTTTNFGISYPTSTDLVKDGATAIQTVATGFDTRLGDVTTYPNQIVNVVSGVSRPVPYATQAGVAVLTGTATVTWASSTRFTQTPHVMVTIQGTSVTRTSCGVSAVTTTSFSISVYNGTSISGTTATVAYIGIQMTSANSSG</sequence>
<dbReference type="EMBL" id="LR796824">
    <property type="protein sequence ID" value="CAB4168363.1"/>
    <property type="molecule type" value="Genomic_DNA"/>
</dbReference>